<evidence type="ECO:0000313" key="4">
    <source>
        <dbReference type="Proteomes" id="UP001154265"/>
    </source>
</evidence>
<dbReference type="SUPFAM" id="SSF58100">
    <property type="entry name" value="Bacterial hemolysins"/>
    <property type="match status" value="1"/>
</dbReference>
<accession>A0ABT6EZF1</accession>
<evidence type="ECO:0000256" key="2">
    <source>
        <dbReference type="SAM" id="Phobius"/>
    </source>
</evidence>
<gene>
    <name evidence="3" type="ORF">L3556_08565</name>
</gene>
<keyword evidence="4" id="KW-1185">Reference proteome</keyword>
<evidence type="ECO:0000313" key="3">
    <source>
        <dbReference type="EMBL" id="MDG2990978.1"/>
    </source>
</evidence>
<feature type="coiled-coil region" evidence="1">
    <location>
        <begin position="24"/>
        <end position="58"/>
    </location>
</feature>
<evidence type="ECO:0000256" key="1">
    <source>
        <dbReference type="SAM" id="Coils"/>
    </source>
</evidence>
<dbReference type="Proteomes" id="UP001154265">
    <property type="component" value="Unassembled WGS sequence"/>
</dbReference>
<feature type="transmembrane region" description="Helical" evidence="2">
    <location>
        <begin position="95"/>
        <end position="116"/>
    </location>
</feature>
<dbReference type="Gene3D" id="1.20.5.340">
    <property type="match status" value="1"/>
</dbReference>
<organism evidence="3 4">
    <name type="scientific">Candidatus Synechococcus calcipolaris G9</name>
    <dbReference type="NCBI Taxonomy" id="1497997"/>
    <lineage>
        <taxon>Bacteria</taxon>
        <taxon>Bacillati</taxon>
        <taxon>Cyanobacteriota</taxon>
        <taxon>Cyanophyceae</taxon>
        <taxon>Synechococcales</taxon>
        <taxon>Synechococcaceae</taxon>
        <taxon>Synechococcus</taxon>
    </lineage>
</organism>
<keyword evidence="2" id="KW-0472">Membrane</keyword>
<name>A0ABT6EZF1_9SYNE</name>
<protein>
    <submittedName>
        <fullName evidence="3">Nucleic acid-binding protein</fullName>
    </submittedName>
</protein>
<comment type="caution">
    <text evidence="3">The sequence shown here is derived from an EMBL/GenBank/DDBJ whole genome shotgun (WGS) entry which is preliminary data.</text>
</comment>
<proteinExistence type="predicted"/>
<reference evidence="3" key="1">
    <citation type="journal article" date="2022" name="Genome Biol. Evol.">
        <title>A New Gene Family Diagnostic for Intracellular Biomineralization of Amorphous Ca Carbonates by Cyanobacteria.</title>
        <authorList>
            <person name="Benzerara K."/>
            <person name="Duprat E."/>
            <person name="Bitard-Feildel T."/>
            <person name="Caumes G."/>
            <person name="Cassier-Chauvat C."/>
            <person name="Chauvat F."/>
            <person name="Dezi M."/>
            <person name="Diop S.I."/>
            <person name="Gaschignard G."/>
            <person name="Gorgen S."/>
            <person name="Gugger M."/>
            <person name="Lopez-Garcia P."/>
            <person name="Millet M."/>
            <person name="Skouri-Panet F."/>
            <person name="Moreira D."/>
            <person name="Callebaut I."/>
        </authorList>
    </citation>
    <scope>NUCLEOTIDE SEQUENCE</scope>
    <source>
        <strain evidence="3">G9</strain>
    </source>
</reference>
<keyword evidence="1" id="KW-0175">Coiled coil</keyword>
<sequence>MSEISTKSELGQVLDAIASMQSDMKSMQGDIKSMQGDIQALTIEVKVSQAKIDGLDEKLSTQIKGVDEKLGAQIKAMDDKVDDLRARQTGTDARLWSFVIALVLALIGLLAKVSLFDKV</sequence>
<dbReference type="EMBL" id="JAKKUT010000002">
    <property type="protein sequence ID" value="MDG2990978.1"/>
    <property type="molecule type" value="Genomic_DNA"/>
</dbReference>
<keyword evidence="2" id="KW-1133">Transmembrane helix</keyword>
<dbReference type="RefSeq" id="WP_277866863.1">
    <property type="nucleotide sequence ID" value="NZ_JAKKUT010000002.1"/>
</dbReference>
<keyword evidence="2" id="KW-0812">Transmembrane</keyword>
<reference evidence="3" key="2">
    <citation type="submission" date="2022-01" db="EMBL/GenBank/DDBJ databases">
        <authorList>
            <person name="Zivanovic Y."/>
            <person name="Moreira D."/>
            <person name="Lopez-Garcia P."/>
        </authorList>
    </citation>
    <scope>NUCLEOTIDE SEQUENCE</scope>
    <source>
        <strain evidence="3">G9</strain>
    </source>
</reference>